<sequence length="138" mass="16345">MSLIFCMFSYVNVDPIKSCFFLILSMICSMVFLSSASYVWYSYFVCLLFLSGVFVILVYFSSLSNFLYKCSYLFFVVFLFSFFYCCVSMDLSLMKNVSMMCFYYYICIPVIIFLTFFLLFYINFMSFYLSFSGALRSL</sequence>
<keyword evidence="1" id="KW-0472">Membrane</keyword>
<organism evidence="2">
    <name type="scientific">Dictyocaulus eckerti</name>
    <name type="common">Red deer lungworm</name>
    <dbReference type="NCBI Taxonomy" id="44604"/>
    <lineage>
        <taxon>Eukaryota</taxon>
        <taxon>Metazoa</taxon>
        <taxon>Ecdysozoa</taxon>
        <taxon>Nematoda</taxon>
        <taxon>Chromadorea</taxon>
        <taxon>Rhabditida</taxon>
        <taxon>Rhabditina</taxon>
        <taxon>Rhabditomorpha</taxon>
        <taxon>Strongyloidea</taxon>
        <taxon>Metastrongylidae</taxon>
        <taxon>Dictyocaulus</taxon>
    </lineage>
</organism>
<keyword evidence="1" id="KW-1133">Transmembrane helix</keyword>
<geneLocation type="mitochondrion" evidence="2"/>
<dbReference type="EMBL" id="JX519459">
    <property type="protein sequence ID" value="AFV32095.1"/>
    <property type="molecule type" value="Genomic_DNA"/>
</dbReference>
<dbReference type="RefSeq" id="YP_007183176.1">
    <property type="nucleotide sequence ID" value="NC_019809.1"/>
</dbReference>
<dbReference type="AlphaFoldDB" id="K7QM74"/>
<feature type="transmembrane region" description="Helical" evidence="1">
    <location>
        <begin position="40"/>
        <end position="60"/>
    </location>
</feature>
<evidence type="ECO:0000256" key="1">
    <source>
        <dbReference type="SAM" id="Phobius"/>
    </source>
</evidence>
<reference evidence="2" key="1">
    <citation type="journal article" date="2012" name="Parasit. Vectors">
        <title>Assessment of the genetic relationship between Dictyocaulus species from Bos taurus and Cervus elaphus using complete mitochondrial genomic datasets.</title>
        <authorList>
            <person name="Gasser R.B."/>
            <person name="Jabbar A."/>
            <person name="Mohandas N."/>
            <person name="Hoglund J."/>
            <person name="Hall R.S."/>
            <person name="Littlewood D.T."/>
            <person name="Jex A.R."/>
        </authorList>
    </citation>
    <scope>NUCLEOTIDE SEQUENCE</scope>
</reference>
<feature type="transmembrane region" description="Helical" evidence="1">
    <location>
        <begin position="15"/>
        <end position="33"/>
    </location>
</feature>
<name>K7QM74_DICEC</name>
<evidence type="ECO:0000313" key="2">
    <source>
        <dbReference type="EMBL" id="AFV32095.1"/>
    </source>
</evidence>
<dbReference type="GeneID" id="14217004"/>
<keyword evidence="1" id="KW-0812">Transmembrane</keyword>
<accession>K7QM74</accession>
<proteinExistence type="predicted"/>
<gene>
    <name evidence="2" type="primary">ND6</name>
</gene>
<feature type="transmembrane region" description="Helical" evidence="1">
    <location>
        <begin position="103"/>
        <end position="129"/>
    </location>
</feature>
<dbReference type="CTD" id="4541"/>
<feature type="transmembrane region" description="Helical" evidence="1">
    <location>
        <begin position="72"/>
        <end position="91"/>
    </location>
</feature>
<protein>
    <submittedName>
        <fullName evidence="2">NADH dehydrogenase subunit 6</fullName>
    </submittedName>
</protein>
<keyword evidence="2" id="KW-0496">Mitochondrion</keyword>